<dbReference type="NCBIfam" id="TIGR00732">
    <property type="entry name" value="dprA"/>
    <property type="match status" value="1"/>
</dbReference>
<dbReference type="AlphaFoldDB" id="I0IL86"/>
<dbReference type="Pfam" id="PF02481">
    <property type="entry name" value="DNA_processg_A"/>
    <property type="match status" value="1"/>
</dbReference>
<gene>
    <name evidence="3" type="primary">dprA</name>
    <name evidence="3" type="ordered locus">LFE_0313</name>
</gene>
<evidence type="ECO:0000313" key="4">
    <source>
        <dbReference type="Proteomes" id="UP000007382"/>
    </source>
</evidence>
<dbReference type="HOGENOM" id="CLU_029601_1_1_0"/>
<dbReference type="GO" id="GO:0009294">
    <property type="term" value="P:DNA-mediated transformation"/>
    <property type="evidence" value="ECO:0007669"/>
    <property type="project" value="InterPro"/>
</dbReference>
<dbReference type="KEGG" id="lfc:LFE_0313"/>
<dbReference type="Proteomes" id="UP000007382">
    <property type="component" value="Chromosome"/>
</dbReference>
<evidence type="ECO:0000259" key="2">
    <source>
        <dbReference type="Pfam" id="PF02481"/>
    </source>
</evidence>
<sequence>MSHTEPPHLNARKIKAQGTSRSEQEIFYLAQSLFRLDHLGKQKTPHLLSRTFREGLFFEEEFRSKTNFWREKALVVLDKCEQLGLKMITVGTGYPPLLEKLSDPPKAFFVQGEISSLFHPSIAMIGSRDAPSVALESFSRLSGDIARFGLSIVSGLAAGMDGAAHRGALDAGGLTVAVVGCGLDRVYPPANRRLAQDILDGGGALVSEYPPGDPPSAWHFPFRNRIIAGLSAGAVCGVHRRFSGTSITVRVAVEENRDLFVFFDEQSGGAFDGPLHLMEQGARRVYDAEDIILGLGGRLPVGEADLF</sequence>
<dbReference type="InterPro" id="IPR003488">
    <property type="entry name" value="DprA"/>
</dbReference>
<evidence type="ECO:0000256" key="1">
    <source>
        <dbReference type="ARBA" id="ARBA00006525"/>
    </source>
</evidence>
<dbReference type="PANTHER" id="PTHR43022:SF1">
    <property type="entry name" value="PROTEIN SMF"/>
    <property type="match status" value="1"/>
</dbReference>
<name>I0IL86_LEPFC</name>
<reference evidence="3 4" key="1">
    <citation type="journal article" date="2012" name="J. Bacteriol.">
        <title>Complete Genome Sequence of Leptospirillum ferrooxidans Strain C2-3, Isolated from a Fresh Volcanic Ash Deposit on the Island of Miyake, Japan.</title>
        <authorList>
            <person name="Fujimura R."/>
            <person name="Sato Y."/>
            <person name="Nishizawa T."/>
            <person name="Oshima K."/>
            <person name="Kim S.-W."/>
            <person name="Hattori M."/>
            <person name="Kamijo T."/>
            <person name="Ohta H."/>
        </authorList>
    </citation>
    <scope>NUCLEOTIDE SEQUENCE [LARGE SCALE GENOMIC DNA]</scope>
    <source>
        <strain evidence="3 4">C2-3</strain>
    </source>
</reference>
<keyword evidence="4" id="KW-1185">Reference proteome</keyword>
<dbReference type="OrthoDB" id="9785707at2"/>
<dbReference type="RefSeq" id="WP_014448528.1">
    <property type="nucleotide sequence ID" value="NC_017094.1"/>
</dbReference>
<dbReference type="InterPro" id="IPR057666">
    <property type="entry name" value="DrpA_SLOG"/>
</dbReference>
<dbReference type="Gene3D" id="3.40.50.450">
    <property type="match status" value="1"/>
</dbReference>
<dbReference type="PANTHER" id="PTHR43022">
    <property type="entry name" value="PROTEIN SMF"/>
    <property type="match status" value="1"/>
</dbReference>
<accession>I0IL86</accession>
<proteinExistence type="inferred from homology"/>
<dbReference type="PATRIC" id="fig|1162668.3.peg.360"/>
<organism evidence="3 4">
    <name type="scientific">Leptospirillum ferrooxidans (strain C2-3)</name>
    <dbReference type="NCBI Taxonomy" id="1162668"/>
    <lineage>
        <taxon>Bacteria</taxon>
        <taxon>Pseudomonadati</taxon>
        <taxon>Nitrospirota</taxon>
        <taxon>Nitrospiria</taxon>
        <taxon>Nitrospirales</taxon>
        <taxon>Nitrospiraceae</taxon>
        <taxon>Leptospirillum</taxon>
    </lineage>
</organism>
<dbReference type="eggNOG" id="COG0758">
    <property type="taxonomic scope" value="Bacteria"/>
</dbReference>
<dbReference type="EMBL" id="AP012342">
    <property type="protein sequence ID" value="BAM06035.1"/>
    <property type="molecule type" value="Genomic_DNA"/>
</dbReference>
<dbReference type="SUPFAM" id="SSF102405">
    <property type="entry name" value="MCP/YpsA-like"/>
    <property type="match status" value="1"/>
</dbReference>
<comment type="similarity">
    <text evidence="1">Belongs to the DprA/Smf family.</text>
</comment>
<reference evidence="4" key="2">
    <citation type="submission" date="2012-03" db="EMBL/GenBank/DDBJ databases">
        <title>The complete genome sequence of the pioneer microbe on fresh volcanic deposit, Leptospirillum ferrooxidans strain C2-3.</title>
        <authorList>
            <person name="Fujimura R."/>
            <person name="Sato Y."/>
            <person name="Nishizawa T."/>
            <person name="Nanba K."/>
            <person name="Oshima K."/>
            <person name="Hattori M."/>
            <person name="Kamijo T."/>
            <person name="Ohta H."/>
        </authorList>
    </citation>
    <scope>NUCLEOTIDE SEQUENCE [LARGE SCALE GENOMIC DNA]</scope>
    <source>
        <strain evidence="4">C2-3</strain>
    </source>
</reference>
<protein>
    <submittedName>
        <fullName evidence="3">Putative DNA processing protein</fullName>
    </submittedName>
</protein>
<dbReference type="STRING" id="1162668.LFE_0313"/>
<feature type="domain" description="Smf/DprA SLOG" evidence="2">
    <location>
        <begin position="92"/>
        <end position="292"/>
    </location>
</feature>
<evidence type="ECO:0000313" key="3">
    <source>
        <dbReference type="EMBL" id="BAM06035.1"/>
    </source>
</evidence>